<name>A0AAE0HF46_9PEZI</name>
<keyword evidence="2" id="KW-1185">Reference proteome</keyword>
<sequence>MEDKDQTAKLGRLCIEFLDGMLEEINRFGDDVYVIDNERLASLNIRKAEPLDIEEKRVDFGPRFFCPRFTLEETRQKTSDFLADAYPDRTEYPEWRKRCRRGSYSEFVWGEEPGPHDPEDFHPLCTPMTDAERRLEWCEEVMGGSGPDESPNRGVWDGSCWRYLASWHLIPDEWGNSSLPGHHGSVRVGRPARFYTFDVNRAFLIEDRFADMPHIGGTVVDAAESGEGEVLRSEVVAAVALLKLQFRLDHFCRHHTLPAIVFSFQHDNLGRVSQFHCHGKSLVLRQSRLLDFRSDEPTTDAYQMLRWMANRPMGETRFPNAVDGEVEGCGFWDTDKDDGKLPVDVRGG</sequence>
<proteinExistence type="predicted"/>
<reference evidence="1" key="2">
    <citation type="submission" date="2023-06" db="EMBL/GenBank/DDBJ databases">
        <authorList>
            <consortium name="Lawrence Berkeley National Laboratory"/>
            <person name="Haridas S."/>
            <person name="Hensen N."/>
            <person name="Bonometti L."/>
            <person name="Westerberg I."/>
            <person name="Brannstrom I.O."/>
            <person name="Guillou S."/>
            <person name="Cros-Aarteil S."/>
            <person name="Calhoun S."/>
            <person name="Kuo A."/>
            <person name="Mondo S."/>
            <person name="Pangilinan J."/>
            <person name="Riley R."/>
            <person name="Labutti K."/>
            <person name="Andreopoulos B."/>
            <person name="Lipzen A."/>
            <person name="Chen C."/>
            <person name="Yanf M."/>
            <person name="Daum C."/>
            <person name="Ng V."/>
            <person name="Clum A."/>
            <person name="Steindorff A."/>
            <person name="Ohm R."/>
            <person name="Martin F."/>
            <person name="Silar P."/>
            <person name="Natvig D."/>
            <person name="Lalanne C."/>
            <person name="Gautier V."/>
            <person name="Ament-Velasquez S.L."/>
            <person name="Kruys A."/>
            <person name="Hutchinson M.I."/>
            <person name="Powell A.J."/>
            <person name="Barry K."/>
            <person name="Miller A.N."/>
            <person name="Grigoriev I.V."/>
            <person name="Debuchy R."/>
            <person name="Gladieux P."/>
            <person name="Thoren M.H."/>
            <person name="Johannesson H."/>
        </authorList>
    </citation>
    <scope>NUCLEOTIDE SEQUENCE</scope>
    <source>
        <strain evidence="1">CBS 168.71</strain>
    </source>
</reference>
<dbReference type="EMBL" id="JAUEPN010000004">
    <property type="protein sequence ID" value="KAK3295358.1"/>
    <property type="molecule type" value="Genomic_DNA"/>
</dbReference>
<evidence type="ECO:0000313" key="1">
    <source>
        <dbReference type="EMBL" id="KAK3295358.1"/>
    </source>
</evidence>
<reference evidence="1" key="1">
    <citation type="journal article" date="2023" name="Mol. Phylogenet. Evol.">
        <title>Genome-scale phylogeny and comparative genomics of the fungal order Sordariales.</title>
        <authorList>
            <person name="Hensen N."/>
            <person name="Bonometti L."/>
            <person name="Westerberg I."/>
            <person name="Brannstrom I.O."/>
            <person name="Guillou S."/>
            <person name="Cros-Aarteil S."/>
            <person name="Calhoun S."/>
            <person name="Haridas S."/>
            <person name="Kuo A."/>
            <person name="Mondo S."/>
            <person name="Pangilinan J."/>
            <person name="Riley R."/>
            <person name="LaButti K."/>
            <person name="Andreopoulos B."/>
            <person name="Lipzen A."/>
            <person name="Chen C."/>
            <person name="Yan M."/>
            <person name="Daum C."/>
            <person name="Ng V."/>
            <person name="Clum A."/>
            <person name="Steindorff A."/>
            <person name="Ohm R.A."/>
            <person name="Martin F."/>
            <person name="Silar P."/>
            <person name="Natvig D.O."/>
            <person name="Lalanne C."/>
            <person name="Gautier V."/>
            <person name="Ament-Velasquez S.L."/>
            <person name="Kruys A."/>
            <person name="Hutchinson M.I."/>
            <person name="Powell A.J."/>
            <person name="Barry K."/>
            <person name="Miller A.N."/>
            <person name="Grigoriev I.V."/>
            <person name="Debuchy R."/>
            <person name="Gladieux P."/>
            <person name="Hiltunen Thoren M."/>
            <person name="Johannesson H."/>
        </authorList>
    </citation>
    <scope>NUCLEOTIDE SEQUENCE</scope>
    <source>
        <strain evidence="1">CBS 168.71</strain>
    </source>
</reference>
<dbReference type="RefSeq" id="XP_062658872.1">
    <property type="nucleotide sequence ID" value="XM_062803733.1"/>
</dbReference>
<organism evidence="1 2">
    <name type="scientific">Chaetomium fimeti</name>
    <dbReference type="NCBI Taxonomy" id="1854472"/>
    <lineage>
        <taxon>Eukaryota</taxon>
        <taxon>Fungi</taxon>
        <taxon>Dikarya</taxon>
        <taxon>Ascomycota</taxon>
        <taxon>Pezizomycotina</taxon>
        <taxon>Sordariomycetes</taxon>
        <taxon>Sordariomycetidae</taxon>
        <taxon>Sordariales</taxon>
        <taxon>Chaetomiaceae</taxon>
        <taxon>Chaetomium</taxon>
    </lineage>
</organism>
<protein>
    <submittedName>
        <fullName evidence="1">Uncharacterized protein</fullName>
    </submittedName>
</protein>
<dbReference type="AlphaFoldDB" id="A0AAE0HF46"/>
<comment type="caution">
    <text evidence="1">The sequence shown here is derived from an EMBL/GenBank/DDBJ whole genome shotgun (WGS) entry which is preliminary data.</text>
</comment>
<accession>A0AAE0HF46</accession>
<dbReference type="GeneID" id="87840681"/>
<evidence type="ECO:0000313" key="2">
    <source>
        <dbReference type="Proteomes" id="UP001278766"/>
    </source>
</evidence>
<gene>
    <name evidence="1" type="ORF">B0H64DRAFT_395092</name>
</gene>
<dbReference type="Proteomes" id="UP001278766">
    <property type="component" value="Unassembled WGS sequence"/>
</dbReference>